<keyword evidence="2" id="KW-0732">Signal</keyword>
<feature type="region of interest" description="Disordered" evidence="1">
    <location>
        <begin position="276"/>
        <end position="305"/>
    </location>
</feature>
<gene>
    <name evidence="3" type="ORF">NBO_66g0026</name>
</gene>
<feature type="compositionally biased region" description="Polar residues" evidence="1">
    <location>
        <begin position="206"/>
        <end position="224"/>
    </location>
</feature>
<name>R0KTK9_NOSB1</name>
<feature type="signal peptide" evidence="2">
    <location>
        <begin position="1"/>
        <end position="15"/>
    </location>
</feature>
<evidence type="ECO:0000313" key="4">
    <source>
        <dbReference type="Proteomes" id="UP000016927"/>
    </source>
</evidence>
<dbReference type="EMBL" id="KB908974">
    <property type="protein sequence ID" value="EOB13567.1"/>
    <property type="molecule type" value="Genomic_DNA"/>
</dbReference>
<feature type="compositionally biased region" description="Polar residues" evidence="1">
    <location>
        <begin position="122"/>
        <end position="131"/>
    </location>
</feature>
<dbReference type="Proteomes" id="UP000016927">
    <property type="component" value="Unassembled WGS sequence"/>
</dbReference>
<dbReference type="AlphaFoldDB" id="R0KTK9"/>
<feature type="region of interest" description="Disordered" evidence="1">
    <location>
        <begin position="122"/>
        <end position="149"/>
    </location>
</feature>
<feature type="region of interest" description="Disordered" evidence="1">
    <location>
        <begin position="59"/>
        <end position="83"/>
    </location>
</feature>
<feature type="compositionally biased region" description="Basic and acidic residues" evidence="1">
    <location>
        <begin position="172"/>
        <end position="189"/>
    </location>
</feature>
<feature type="chain" id="PRO_5012339076" evidence="2">
    <location>
        <begin position="16"/>
        <end position="337"/>
    </location>
</feature>
<evidence type="ECO:0000313" key="3">
    <source>
        <dbReference type="EMBL" id="EOB13567.1"/>
    </source>
</evidence>
<protein>
    <submittedName>
        <fullName evidence="3">Uncharacterized protein</fullName>
    </submittedName>
</protein>
<accession>R0KTK9</accession>
<evidence type="ECO:0000256" key="1">
    <source>
        <dbReference type="SAM" id="MobiDB-lite"/>
    </source>
</evidence>
<dbReference type="VEuPathDB" id="MicrosporidiaDB:NBO_66g0026"/>
<keyword evidence="4" id="KW-1185">Reference proteome</keyword>
<dbReference type="HOGENOM" id="CLU_824108_0_0_1"/>
<proteinExistence type="predicted"/>
<reference evidence="3 4" key="1">
    <citation type="journal article" date="2013" name="BMC Genomics">
        <title>Comparative genomics of parasitic silkworm microsporidia reveal an association between genome expansion and host adaptation.</title>
        <authorList>
            <person name="Pan G."/>
            <person name="Xu J."/>
            <person name="Li T."/>
            <person name="Xia Q."/>
            <person name="Liu S.L."/>
            <person name="Zhang G."/>
            <person name="Li S."/>
            <person name="Li C."/>
            <person name="Liu H."/>
            <person name="Yang L."/>
            <person name="Liu T."/>
            <person name="Zhang X."/>
            <person name="Wu Z."/>
            <person name="Fan W."/>
            <person name="Dang X."/>
            <person name="Xiang H."/>
            <person name="Tao M."/>
            <person name="Li Y."/>
            <person name="Hu J."/>
            <person name="Li Z."/>
            <person name="Lin L."/>
            <person name="Luo J."/>
            <person name="Geng L."/>
            <person name="Wang L."/>
            <person name="Long M."/>
            <person name="Wan Y."/>
            <person name="He N."/>
            <person name="Zhang Z."/>
            <person name="Lu C."/>
            <person name="Keeling P.J."/>
            <person name="Wang J."/>
            <person name="Xiang Z."/>
            <person name="Zhou Z."/>
        </authorList>
    </citation>
    <scope>NUCLEOTIDE SEQUENCE [LARGE SCALE GENOMIC DNA]</scope>
    <source>
        <strain evidence="4">CQ1 / CVCC 102059</strain>
    </source>
</reference>
<sequence>MNCFLITMLIMSTKAAQYAEMTIKASDECEICTNVDLCGSVLTIPTICISDASEHDDVISQNERPKSFANLNSNSEREDKNPQVEKAESIISLDFEGSKLCLRLPKFENNLDLSAITTDESITTPIGSSLSPDIKYVPLDEDDDDSSSYFEKSISGDRTVLESLEIHSVVKGQKETCETETTLSDKENAKTVSQSGDNDQAEASLHQKSNGDNQSQNTSVQETVNETKDFNRIPNGDIPNRNFSRSSLRKSIVPRSFLADSSYEIYNSKHNFETSNLTSETSEDMNNDKENVEASPQEKSEKKKKNVLSCLGCFSKRNDADCDGNYYKKIGENFDSN</sequence>
<feature type="region of interest" description="Disordered" evidence="1">
    <location>
        <begin position="171"/>
        <end position="244"/>
    </location>
</feature>
<organism evidence="3 4">
    <name type="scientific">Nosema bombycis (strain CQ1 / CVCC 102059)</name>
    <name type="common">Microsporidian parasite</name>
    <name type="synonym">Pebrine of silkworm</name>
    <dbReference type="NCBI Taxonomy" id="578461"/>
    <lineage>
        <taxon>Eukaryota</taxon>
        <taxon>Fungi</taxon>
        <taxon>Fungi incertae sedis</taxon>
        <taxon>Microsporidia</taxon>
        <taxon>Nosematidae</taxon>
        <taxon>Nosema</taxon>
    </lineage>
</organism>
<feature type="compositionally biased region" description="Basic and acidic residues" evidence="1">
    <location>
        <begin position="286"/>
        <end position="301"/>
    </location>
</feature>
<evidence type="ECO:0000256" key="2">
    <source>
        <dbReference type="SAM" id="SignalP"/>
    </source>
</evidence>